<name>A0AAE1I252_9NEOP</name>
<organism evidence="1 3">
    <name type="scientific">Frankliniella fusca</name>
    <dbReference type="NCBI Taxonomy" id="407009"/>
    <lineage>
        <taxon>Eukaryota</taxon>
        <taxon>Metazoa</taxon>
        <taxon>Ecdysozoa</taxon>
        <taxon>Arthropoda</taxon>
        <taxon>Hexapoda</taxon>
        <taxon>Insecta</taxon>
        <taxon>Pterygota</taxon>
        <taxon>Neoptera</taxon>
        <taxon>Paraneoptera</taxon>
        <taxon>Thysanoptera</taxon>
        <taxon>Terebrantia</taxon>
        <taxon>Thripoidea</taxon>
        <taxon>Thripidae</taxon>
        <taxon>Frankliniella</taxon>
    </lineage>
</organism>
<comment type="caution">
    <text evidence="1">The sequence shown here is derived from an EMBL/GenBank/DDBJ whole genome shotgun (WGS) entry which is preliminary data.</text>
</comment>
<dbReference type="Proteomes" id="UP001219518">
    <property type="component" value="Unassembled WGS sequence"/>
</dbReference>
<accession>A0AAE1I252</accession>
<keyword evidence="3" id="KW-1185">Reference proteome</keyword>
<reference evidence="1" key="1">
    <citation type="submission" date="2021-07" db="EMBL/GenBank/DDBJ databases">
        <authorList>
            <person name="Catto M.A."/>
            <person name="Jacobson A."/>
            <person name="Kennedy G."/>
            <person name="Labadie P."/>
            <person name="Hunt B.G."/>
            <person name="Srinivasan R."/>
        </authorList>
    </citation>
    <scope>NUCLEOTIDE SEQUENCE</scope>
    <source>
        <strain evidence="1">PL_HMW_Pooled</strain>
        <tissue evidence="1">Head</tissue>
    </source>
</reference>
<protein>
    <submittedName>
        <fullName evidence="1">Lysyl endopeptidase</fullName>
    </submittedName>
</protein>
<evidence type="ECO:0000313" key="3">
    <source>
        <dbReference type="Proteomes" id="UP001219518"/>
    </source>
</evidence>
<dbReference type="AlphaFoldDB" id="A0AAE1I252"/>
<dbReference type="EMBL" id="JAHWGI010001433">
    <property type="protein sequence ID" value="KAK3931938.1"/>
    <property type="molecule type" value="Genomic_DNA"/>
</dbReference>
<gene>
    <name evidence="1" type="ORF">KUF71_001307</name>
    <name evidence="2" type="ORF">KUF71_001311</name>
</gene>
<sequence length="146" mass="16191">MECLFRKKLPSCNTFPFFQLSSDPGLQPPSVLPLPYADNYSSLVHAFAADPNRDTLRAEKEASEGKKFYAGCQSTSRTNSLLRTWVRSTVGNAKAYTSTQAVPTTVTPDRHVSLPRLGVYSPERDNYRHGFLCWEARSSAATTVSP</sequence>
<evidence type="ECO:0000313" key="1">
    <source>
        <dbReference type="EMBL" id="KAK3931934.1"/>
    </source>
</evidence>
<reference evidence="1" key="2">
    <citation type="journal article" date="2023" name="BMC Genomics">
        <title>Pest status, molecular evolution, and epigenetic factors derived from the genome assembly of Frankliniella fusca, a thysanopteran phytovirus vector.</title>
        <authorList>
            <person name="Catto M.A."/>
            <person name="Labadie P.E."/>
            <person name="Jacobson A.L."/>
            <person name="Kennedy G.G."/>
            <person name="Srinivasan R."/>
            <person name="Hunt B.G."/>
        </authorList>
    </citation>
    <scope>NUCLEOTIDE SEQUENCE</scope>
    <source>
        <strain evidence="1">PL_HMW_Pooled</strain>
    </source>
</reference>
<dbReference type="EMBL" id="JAHWGI010001433">
    <property type="protein sequence ID" value="KAK3931934.1"/>
    <property type="molecule type" value="Genomic_DNA"/>
</dbReference>
<evidence type="ECO:0000313" key="2">
    <source>
        <dbReference type="EMBL" id="KAK3931938.1"/>
    </source>
</evidence>
<proteinExistence type="predicted"/>